<keyword evidence="2" id="KW-1185">Reference proteome</keyword>
<sequence length="238" mass="27118">MFRKRSPDFLVHCRFKASMLYNSLKYSNRASNILPINDLKPEIVAVVEQLKSVDVDDLSLTESIKILAKHSTREANVHKIIKSGLVPALVWRLQEHKVEEDSVVTLGLLHQSRIVNAGAIPRLVALLERHVHDQSTHNVSYNCPLTTFFLYLAFEGGTTHLVAILIFIDFDPFKASARTMRKLALKNYANKAEIVRCHALPTFVPMFDPQKAAIHYQAYFVYARASPAEQQDEVWLKH</sequence>
<dbReference type="Proteomes" id="UP001056120">
    <property type="component" value="Linkage Group LG04"/>
</dbReference>
<reference evidence="1 2" key="2">
    <citation type="journal article" date="2022" name="Mol. Ecol. Resour.">
        <title>The genomes of chicory, endive, great burdock and yacon provide insights into Asteraceae paleo-polyploidization history and plant inulin production.</title>
        <authorList>
            <person name="Fan W."/>
            <person name="Wang S."/>
            <person name="Wang H."/>
            <person name="Wang A."/>
            <person name="Jiang F."/>
            <person name="Liu H."/>
            <person name="Zhao H."/>
            <person name="Xu D."/>
            <person name="Zhang Y."/>
        </authorList>
    </citation>
    <scope>NUCLEOTIDE SEQUENCE [LARGE SCALE GENOMIC DNA]</scope>
    <source>
        <strain evidence="2">cv. Yunnan</strain>
        <tissue evidence="1">Leaves</tissue>
    </source>
</reference>
<comment type="caution">
    <text evidence="1">The sequence shown here is derived from an EMBL/GenBank/DDBJ whole genome shotgun (WGS) entry which is preliminary data.</text>
</comment>
<protein>
    <submittedName>
        <fullName evidence="1">Uncharacterized protein</fullName>
    </submittedName>
</protein>
<name>A0ACB9JHB4_9ASTR</name>
<organism evidence="1 2">
    <name type="scientific">Smallanthus sonchifolius</name>
    <dbReference type="NCBI Taxonomy" id="185202"/>
    <lineage>
        <taxon>Eukaryota</taxon>
        <taxon>Viridiplantae</taxon>
        <taxon>Streptophyta</taxon>
        <taxon>Embryophyta</taxon>
        <taxon>Tracheophyta</taxon>
        <taxon>Spermatophyta</taxon>
        <taxon>Magnoliopsida</taxon>
        <taxon>eudicotyledons</taxon>
        <taxon>Gunneridae</taxon>
        <taxon>Pentapetalae</taxon>
        <taxon>asterids</taxon>
        <taxon>campanulids</taxon>
        <taxon>Asterales</taxon>
        <taxon>Asteraceae</taxon>
        <taxon>Asteroideae</taxon>
        <taxon>Heliantheae alliance</taxon>
        <taxon>Millerieae</taxon>
        <taxon>Smallanthus</taxon>
    </lineage>
</organism>
<gene>
    <name evidence="1" type="ORF">L1987_13155</name>
</gene>
<proteinExistence type="predicted"/>
<dbReference type="EMBL" id="CM042021">
    <property type="protein sequence ID" value="KAI3819328.1"/>
    <property type="molecule type" value="Genomic_DNA"/>
</dbReference>
<reference evidence="2" key="1">
    <citation type="journal article" date="2022" name="Mol. Ecol. Resour.">
        <title>The genomes of chicory, endive, great burdock and yacon provide insights into Asteraceae palaeo-polyploidization history and plant inulin production.</title>
        <authorList>
            <person name="Fan W."/>
            <person name="Wang S."/>
            <person name="Wang H."/>
            <person name="Wang A."/>
            <person name="Jiang F."/>
            <person name="Liu H."/>
            <person name="Zhao H."/>
            <person name="Xu D."/>
            <person name="Zhang Y."/>
        </authorList>
    </citation>
    <scope>NUCLEOTIDE SEQUENCE [LARGE SCALE GENOMIC DNA]</scope>
    <source>
        <strain evidence="2">cv. Yunnan</strain>
    </source>
</reference>
<accession>A0ACB9JHB4</accession>
<evidence type="ECO:0000313" key="2">
    <source>
        <dbReference type="Proteomes" id="UP001056120"/>
    </source>
</evidence>
<evidence type="ECO:0000313" key="1">
    <source>
        <dbReference type="EMBL" id="KAI3819328.1"/>
    </source>
</evidence>